<evidence type="ECO:0000256" key="2">
    <source>
        <dbReference type="ARBA" id="ARBA00022448"/>
    </source>
</evidence>
<dbReference type="InterPro" id="IPR006059">
    <property type="entry name" value="SBP"/>
</dbReference>
<dbReference type="Pfam" id="PF01547">
    <property type="entry name" value="SBP_bac_1"/>
    <property type="match status" value="1"/>
</dbReference>
<comment type="similarity">
    <text evidence="1">Belongs to the bacterial solute-binding protein 1 family.</text>
</comment>
<dbReference type="PANTHER" id="PTHR43649">
    <property type="entry name" value="ARABINOSE-BINDING PROTEIN-RELATED"/>
    <property type="match status" value="1"/>
</dbReference>
<dbReference type="InterPro" id="IPR050490">
    <property type="entry name" value="Bact_solute-bd_prot1"/>
</dbReference>
<protein>
    <submittedName>
        <fullName evidence="4">Bacterial extracellular solute-binding protein</fullName>
    </submittedName>
</protein>
<dbReference type="RefSeq" id="WP_249860962.1">
    <property type="nucleotide sequence ID" value="NZ_CP027059.1"/>
</dbReference>
<gene>
    <name evidence="4" type="ORF">SK3146_04595</name>
</gene>
<dbReference type="Gene3D" id="3.40.190.10">
    <property type="entry name" value="Periplasmic binding protein-like II"/>
    <property type="match status" value="1"/>
</dbReference>
<evidence type="ECO:0000256" key="3">
    <source>
        <dbReference type="SAM" id="MobiDB-lite"/>
    </source>
</evidence>
<proteinExistence type="inferred from homology"/>
<evidence type="ECO:0000313" key="4">
    <source>
        <dbReference type="EMBL" id="UQZ85306.1"/>
    </source>
</evidence>
<reference evidence="4" key="2">
    <citation type="journal article" date="2021" name="J Anim Sci Technol">
        <title>Complete genome sequence of Paenibacillus konkukensis sp. nov. SK3146 as a potential probiotic strain.</title>
        <authorList>
            <person name="Jung H.I."/>
            <person name="Park S."/>
            <person name="Niu K.M."/>
            <person name="Lee S.W."/>
            <person name="Kothari D."/>
            <person name="Yi K.J."/>
            <person name="Kim S.K."/>
        </authorList>
    </citation>
    <scope>NUCLEOTIDE SEQUENCE</scope>
    <source>
        <strain evidence="4">SK3146</strain>
    </source>
</reference>
<dbReference type="SUPFAM" id="SSF53850">
    <property type="entry name" value="Periplasmic binding protein-like II"/>
    <property type="match status" value="1"/>
</dbReference>
<dbReference type="PANTHER" id="PTHR43649:SF29">
    <property type="entry name" value="OSMOPROTECTIVE COMPOUNDS-BINDING PROTEIN GGTB"/>
    <property type="match status" value="1"/>
</dbReference>
<feature type="region of interest" description="Disordered" evidence="3">
    <location>
        <begin position="1"/>
        <end position="20"/>
    </location>
</feature>
<dbReference type="Proteomes" id="UP001057134">
    <property type="component" value="Chromosome"/>
</dbReference>
<name>A0ABY4RRX9_9BACL</name>
<accession>A0ABY4RRX9</accession>
<reference evidence="4" key="1">
    <citation type="submission" date="2018-02" db="EMBL/GenBank/DDBJ databases">
        <authorList>
            <person name="Kim S.-K."/>
            <person name="Jung H.-I."/>
            <person name="Lee S.-W."/>
        </authorList>
    </citation>
    <scope>NUCLEOTIDE SEQUENCE</scope>
    <source>
        <strain evidence="4">SK3146</strain>
    </source>
</reference>
<keyword evidence="2" id="KW-0813">Transport</keyword>
<organism evidence="4 5">
    <name type="scientific">Paenibacillus konkukensis</name>
    <dbReference type="NCBI Taxonomy" id="2020716"/>
    <lineage>
        <taxon>Bacteria</taxon>
        <taxon>Bacillati</taxon>
        <taxon>Bacillota</taxon>
        <taxon>Bacilli</taxon>
        <taxon>Bacillales</taxon>
        <taxon>Paenibacillaceae</taxon>
        <taxon>Paenibacillus</taxon>
    </lineage>
</organism>
<evidence type="ECO:0000313" key="5">
    <source>
        <dbReference type="Proteomes" id="UP001057134"/>
    </source>
</evidence>
<keyword evidence="5" id="KW-1185">Reference proteome</keyword>
<sequence length="514" mass="57850">MKRNGPEQWEKRLAEPPVMRGEAGFTEQLRRKVRERVEVEQRPRKAGWVKWSPVLLMCVLSVFALTKQEQLEGMIRQLSKPANPAVLEPMDAEEETTLKVAYFHEATFMADYGKAFTIRYPNVDVQVIPSGEVGWNTGDAQALAELIDKENPDVLYMSPQMYAELAKEGRLYPLDEVMRQDRYDLQAVYGGVTDELRRLGGGKLYGVSPIYEMEALYYNKDVFDRYGVPYPKSGMSWEEVLQLAARFPANGKGEERMYGLAPSYYDDASALAARIGKTQGLSLIDAEGKQATVHTEGWNKAWELALDGYRKGYVFRPEPRPEGNILMQDMLKTNPFVTGHAAMALSGFSMSGNLKMAQNQYKMSPFTWDIVSEPVDPARPDESASFTLGPVFAINAKSDKLRTSWEMLKLIDSEEIAKKQNLSSFGGSLNVRLQTVKPDDAHNYAPFYTMKPAKTADIPLHPRVLRKFNEAFAPLAAQQAKTILEGRAKLDDALRQLQDDAQQALFGAMLDSRN</sequence>
<feature type="compositionally biased region" description="Basic and acidic residues" evidence="3">
    <location>
        <begin position="1"/>
        <end position="14"/>
    </location>
</feature>
<evidence type="ECO:0000256" key="1">
    <source>
        <dbReference type="ARBA" id="ARBA00008520"/>
    </source>
</evidence>
<dbReference type="EMBL" id="CP027059">
    <property type="protein sequence ID" value="UQZ85306.1"/>
    <property type="molecule type" value="Genomic_DNA"/>
</dbReference>